<dbReference type="RefSeq" id="WP_161716623.1">
    <property type="nucleotide sequence ID" value="NZ_JAAAPO010000001.1"/>
</dbReference>
<dbReference type="Pfam" id="PF05721">
    <property type="entry name" value="PhyH"/>
    <property type="match status" value="1"/>
</dbReference>
<evidence type="ECO:0000313" key="1">
    <source>
        <dbReference type="EMBL" id="NBC35353.1"/>
    </source>
</evidence>
<evidence type="ECO:0008006" key="3">
    <source>
        <dbReference type="Google" id="ProtNLM"/>
    </source>
</evidence>
<keyword evidence="2" id="KW-1185">Reference proteome</keyword>
<accession>A0ABW9XA04</accession>
<dbReference type="InterPro" id="IPR008775">
    <property type="entry name" value="Phytyl_CoA_dOase-like"/>
</dbReference>
<gene>
    <name evidence="1" type="ORF">GTZ99_02140</name>
</gene>
<evidence type="ECO:0000313" key="2">
    <source>
        <dbReference type="Proteomes" id="UP000753724"/>
    </source>
</evidence>
<comment type="caution">
    <text evidence="1">The sequence shown here is derived from an EMBL/GenBank/DDBJ whole genome shotgun (WGS) entry which is preliminary data.</text>
</comment>
<dbReference type="PANTHER" id="PTHR20883:SF49">
    <property type="entry name" value="PHYTANOYL-COA DIOXYGENASE"/>
    <property type="match status" value="1"/>
</dbReference>
<dbReference type="PANTHER" id="PTHR20883">
    <property type="entry name" value="PHYTANOYL-COA DIOXYGENASE DOMAIN CONTAINING 1"/>
    <property type="match status" value="1"/>
</dbReference>
<name>A0ABW9XA04_9SPHN</name>
<dbReference type="SUPFAM" id="SSF51197">
    <property type="entry name" value="Clavaminate synthase-like"/>
    <property type="match status" value="1"/>
</dbReference>
<dbReference type="EMBL" id="JAAAPO010000001">
    <property type="protein sequence ID" value="NBC35353.1"/>
    <property type="molecule type" value="Genomic_DNA"/>
</dbReference>
<organism evidence="1 2">
    <name type="scientific">Novosphingobium ovatum</name>
    <dbReference type="NCBI Taxonomy" id="1908523"/>
    <lineage>
        <taxon>Bacteria</taxon>
        <taxon>Pseudomonadati</taxon>
        <taxon>Pseudomonadota</taxon>
        <taxon>Alphaproteobacteria</taxon>
        <taxon>Sphingomonadales</taxon>
        <taxon>Sphingomonadaceae</taxon>
        <taxon>Novosphingobium</taxon>
    </lineage>
</organism>
<proteinExistence type="predicted"/>
<reference evidence="2" key="1">
    <citation type="submission" date="2020-01" db="EMBL/GenBank/DDBJ databases">
        <title>Sphingomonas sp. strain CSW-10.</title>
        <authorList>
            <person name="Chen W.-M."/>
        </authorList>
    </citation>
    <scope>NUCLEOTIDE SEQUENCE [LARGE SCALE GENOMIC DNA]</scope>
    <source>
        <strain evidence="2">FSY-8</strain>
    </source>
</reference>
<protein>
    <recommendedName>
        <fullName evidence="3">Phytanoyl-CoA dioxygenase PhyH</fullName>
    </recommendedName>
</protein>
<dbReference type="Gene3D" id="2.60.120.620">
    <property type="entry name" value="q2cbj1_9rhob like domain"/>
    <property type="match status" value="1"/>
</dbReference>
<dbReference type="Proteomes" id="UP000753724">
    <property type="component" value="Unassembled WGS sequence"/>
</dbReference>
<sequence length="277" mass="31064">MNRHPLSPITQEHIDTYARDGVVLIKGLIDAEWITRMQAAIARVAADPGQYGLLGPSNGAMLSVCYMWRKDPDFRAYVQDSPIAEATGRVIGADYIRMYHDHLFSKPPRSPSIMPWHCDETAWPVRGEMAPNIWTAFTPVNAENGRIEYVAGWHRHCVDKGLTFGFRPDQADGLCPNFQEQRDNPDFPFRFVSFDMEPGDAVIFHPHTPHFSKGNDSETLARTGLAVRLFGHDVRWHNAPYKAAIPGIETMPEGELVSGGEDTLPILWRREGTALAA</sequence>